<evidence type="ECO:0000313" key="3">
    <source>
        <dbReference type="Proteomes" id="UP000054843"/>
    </source>
</evidence>
<dbReference type="EMBL" id="JYDO01000032">
    <property type="protein sequence ID" value="KRZ76000.1"/>
    <property type="molecule type" value="Genomic_DNA"/>
</dbReference>
<gene>
    <name evidence="2" type="ORF">T10_8375</name>
</gene>
<keyword evidence="3" id="KW-1185">Reference proteome</keyword>
<protein>
    <submittedName>
        <fullName evidence="2">Uncharacterized protein</fullName>
    </submittedName>
</protein>
<dbReference type="OrthoDB" id="10563708at2759"/>
<accession>A0A0V1MWQ9</accession>
<keyword evidence="1" id="KW-1133">Transmembrane helix</keyword>
<dbReference type="Proteomes" id="UP000054843">
    <property type="component" value="Unassembled WGS sequence"/>
</dbReference>
<proteinExistence type="predicted"/>
<name>A0A0V1MWQ9_9BILA</name>
<reference evidence="2 3" key="1">
    <citation type="submission" date="2015-01" db="EMBL/GenBank/DDBJ databases">
        <title>Evolution of Trichinella species and genotypes.</title>
        <authorList>
            <person name="Korhonen P.K."/>
            <person name="Edoardo P."/>
            <person name="Giuseppe L.R."/>
            <person name="Gasser R.B."/>
        </authorList>
    </citation>
    <scope>NUCLEOTIDE SEQUENCE [LARGE SCALE GENOMIC DNA]</scope>
    <source>
        <strain evidence="2">ISS1980</strain>
    </source>
</reference>
<comment type="caution">
    <text evidence="2">The sequence shown here is derived from an EMBL/GenBank/DDBJ whole genome shotgun (WGS) entry which is preliminary data.</text>
</comment>
<feature type="transmembrane region" description="Helical" evidence="1">
    <location>
        <begin position="20"/>
        <end position="38"/>
    </location>
</feature>
<sequence length="117" mass="12932">MLVKRVEMSQTAAAFGDDKLLIFLFIGIGLENYYFSLFDQNCYSTTSPVHNKATGKASAFVYLLVVVVVVVATRMRCVACLVLVRVQCPEISLSVTLVQLLLATISRQCHCPQKGEQ</sequence>
<organism evidence="2 3">
    <name type="scientific">Trichinella papuae</name>
    <dbReference type="NCBI Taxonomy" id="268474"/>
    <lineage>
        <taxon>Eukaryota</taxon>
        <taxon>Metazoa</taxon>
        <taxon>Ecdysozoa</taxon>
        <taxon>Nematoda</taxon>
        <taxon>Enoplea</taxon>
        <taxon>Dorylaimia</taxon>
        <taxon>Trichinellida</taxon>
        <taxon>Trichinellidae</taxon>
        <taxon>Trichinella</taxon>
    </lineage>
</organism>
<feature type="transmembrane region" description="Helical" evidence="1">
    <location>
        <begin position="59"/>
        <end position="84"/>
    </location>
</feature>
<dbReference type="AlphaFoldDB" id="A0A0V1MWQ9"/>
<evidence type="ECO:0000256" key="1">
    <source>
        <dbReference type="SAM" id="Phobius"/>
    </source>
</evidence>
<evidence type="ECO:0000313" key="2">
    <source>
        <dbReference type="EMBL" id="KRZ76000.1"/>
    </source>
</evidence>
<keyword evidence="1" id="KW-0812">Transmembrane</keyword>
<keyword evidence="1" id="KW-0472">Membrane</keyword>